<feature type="region of interest" description="Disordered" evidence="1">
    <location>
        <begin position="116"/>
        <end position="157"/>
    </location>
</feature>
<feature type="region of interest" description="Disordered" evidence="1">
    <location>
        <begin position="22"/>
        <end position="56"/>
    </location>
</feature>
<dbReference type="EMBL" id="JAACXV010000277">
    <property type="protein sequence ID" value="KAF7280701.1"/>
    <property type="molecule type" value="Genomic_DNA"/>
</dbReference>
<evidence type="ECO:0000313" key="3">
    <source>
        <dbReference type="Proteomes" id="UP000625711"/>
    </source>
</evidence>
<dbReference type="Proteomes" id="UP000625711">
    <property type="component" value="Unassembled WGS sequence"/>
</dbReference>
<feature type="compositionally biased region" description="Low complexity" evidence="1">
    <location>
        <begin position="132"/>
        <end position="150"/>
    </location>
</feature>
<keyword evidence="3" id="KW-1185">Reference proteome</keyword>
<proteinExistence type="predicted"/>
<name>A0A834IJS7_RHYFE</name>
<reference evidence="2" key="1">
    <citation type="submission" date="2020-08" db="EMBL/GenBank/DDBJ databases">
        <title>Genome sequencing and assembly of the red palm weevil Rhynchophorus ferrugineus.</title>
        <authorList>
            <person name="Dias G.B."/>
            <person name="Bergman C.M."/>
            <person name="Manee M."/>
        </authorList>
    </citation>
    <scope>NUCLEOTIDE SEQUENCE</scope>
    <source>
        <strain evidence="2">AA-2017</strain>
        <tissue evidence="2">Whole larva</tissue>
    </source>
</reference>
<sequence>MNISDTILMPPPTPTLNYAIPRYRPPPQCQSTLRPHDPPSGIGRQPPRLPSPPNRATVIVPPSLHRRPAYPPGLANLRTTPAVDHPPPIARGWSSGTTAVACVRCTACSKFRCHSPSRPANVEPPPHPPQPRSSSFTTAAVAVASRSPSSRRPRFDPSSLTFLPFAITLPPHWGSPTGRPPHPPSAWPSRTHEARGQLAAAPEGSSTGAGGGSVGFWSARARGLRAGGLRDRTSDRTIWTVNRICGVDGTSEGRGDTRDEGWD</sequence>
<dbReference type="AlphaFoldDB" id="A0A834IJS7"/>
<protein>
    <submittedName>
        <fullName evidence="2">Uncharacterized protein</fullName>
    </submittedName>
</protein>
<evidence type="ECO:0000256" key="1">
    <source>
        <dbReference type="SAM" id="MobiDB-lite"/>
    </source>
</evidence>
<comment type="caution">
    <text evidence="2">The sequence shown here is derived from an EMBL/GenBank/DDBJ whole genome shotgun (WGS) entry which is preliminary data.</text>
</comment>
<feature type="region of interest" description="Disordered" evidence="1">
    <location>
        <begin position="173"/>
        <end position="213"/>
    </location>
</feature>
<gene>
    <name evidence="2" type="ORF">GWI33_005558</name>
</gene>
<accession>A0A834IJS7</accession>
<organism evidence="2 3">
    <name type="scientific">Rhynchophorus ferrugineus</name>
    <name type="common">Red palm weevil</name>
    <name type="synonym">Curculio ferrugineus</name>
    <dbReference type="NCBI Taxonomy" id="354439"/>
    <lineage>
        <taxon>Eukaryota</taxon>
        <taxon>Metazoa</taxon>
        <taxon>Ecdysozoa</taxon>
        <taxon>Arthropoda</taxon>
        <taxon>Hexapoda</taxon>
        <taxon>Insecta</taxon>
        <taxon>Pterygota</taxon>
        <taxon>Neoptera</taxon>
        <taxon>Endopterygota</taxon>
        <taxon>Coleoptera</taxon>
        <taxon>Polyphaga</taxon>
        <taxon>Cucujiformia</taxon>
        <taxon>Curculionidae</taxon>
        <taxon>Dryophthorinae</taxon>
        <taxon>Rhynchophorus</taxon>
    </lineage>
</organism>
<evidence type="ECO:0000313" key="2">
    <source>
        <dbReference type="EMBL" id="KAF7280701.1"/>
    </source>
</evidence>
<feature type="compositionally biased region" description="Pro residues" evidence="1">
    <location>
        <begin position="122"/>
        <end position="131"/>
    </location>
</feature>